<dbReference type="Proteomes" id="UP001500642">
    <property type="component" value="Unassembled WGS sequence"/>
</dbReference>
<reference evidence="5" key="1">
    <citation type="journal article" date="2019" name="Int. J. Syst. Evol. Microbiol.">
        <title>The Global Catalogue of Microorganisms (GCM) 10K type strain sequencing project: providing services to taxonomists for standard genome sequencing and annotation.</title>
        <authorList>
            <consortium name="The Broad Institute Genomics Platform"/>
            <consortium name="The Broad Institute Genome Sequencing Center for Infectious Disease"/>
            <person name="Wu L."/>
            <person name="Ma J."/>
        </authorList>
    </citation>
    <scope>NUCLEOTIDE SEQUENCE [LARGE SCALE GENOMIC DNA]</scope>
    <source>
        <strain evidence="5">JCM 17808</strain>
    </source>
</reference>
<keyword evidence="5" id="KW-1185">Reference proteome</keyword>
<dbReference type="PANTHER" id="PTHR30055">
    <property type="entry name" value="HTH-TYPE TRANSCRIPTIONAL REGULATOR RUTR"/>
    <property type="match status" value="1"/>
</dbReference>
<gene>
    <name evidence="4" type="ORF">GCM10023167_14390</name>
</gene>
<feature type="domain" description="HTH tetR-type" evidence="3">
    <location>
        <begin position="18"/>
        <end position="77"/>
    </location>
</feature>
<evidence type="ECO:0000313" key="4">
    <source>
        <dbReference type="EMBL" id="GAA4389039.1"/>
    </source>
</evidence>
<dbReference type="Gene3D" id="1.10.357.10">
    <property type="entry name" value="Tetracycline Repressor, domain 2"/>
    <property type="match status" value="1"/>
</dbReference>
<dbReference type="PANTHER" id="PTHR30055:SF160">
    <property type="entry name" value="TRANSCRIPTIONAL REGULATORY PROTEIN (PROBABLY ASNC-FAMILY)-RELATED"/>
    <property type="match status" value="1"/>
</dbReference>
<feature type="DNA-binding region" description="H-T-H motif" evidence="2">
    <location>
        <begin position="40"/>
        <end position="59"/>
    </location>
</feature>
<proteinExistence type="predicted"/>
<organism evidence="4 5">
    <name type="scientific">Brevibacterium pityocampae</name>
    <dbReference type="NCBI Taxonomy" id="506594"/>
    <lineage>
        <taxon>Bacteria</taxon>
        <taxon>Bacillati</taxon>
        <taxon>Actinomycetota</taxon>
        <taxon>Actinomycetes</taxon>
        <taxon>Micrococcales</taxon>
        <taxon>Brevibacteriaceae</taxon>
        <taxon>Brevibacterium</taxon>
    </lineage>
</organism>
<dbReference type="InterPro" id="IPR009057">
    <property type="entry name" value="Homeodomain-like_sf"/>
</dbReference>
<dbReference type="PROSITE" id="PS50977">
    <property type="entry name" value="HTH_TETR_2"/>
    <property type="match status" value="1"/>
</dbReference>
<dbReference type="SUPFAM" id="SSF46689">
    <property type="entry name" value="Homeodomain-like"/>
    <property type="match status" value="1"/>
</dbReference>
<dbReference type="EMBL" id="BAABGL010000006">
    <property type="protein sequence ID" value="GAA4389039.1"/>
    <property type="molecule type" value="Genomic_DNA"/>
</dbReference>
<dbReference type="InterPro" id="IPR050109">
    <property type="entry name" value="HTH-type_TetR-like_transc_reg"/>
</dbReference>
<dbReference type="Pfam" id="PF00440">
    <property type="entry name" value="TetR_N"/>
    <property type="match status" value="1"/>
</dbReference>
<evidence type="ECO:0000313" key="5">
    <source>
        <dbReference type="Proteomes" id="UP001500642"/>
    </source>
</evidence>
<protein>
    <submittedName>
        <fullName evidence="4">TetR family transcriptional regulator</fullName>
    </submittedName>
</protein>
<evidence type="ECO:0000256" key="1">
    <source>
        <dbReference type="ARBA" id="ARBA00023125"/>
    </source>
</evidence>
<keyword evidence="1 2" id="KW-0238">DNA-binding</keyword>
<dbReference type="RefSeq" id="WP_345031053.1">
    <property type="nucleotide sequence ID" value="NZ_BAABGL010000006.1"/>
</dbReference>
<evidence type="ECO:0000256" key="2">
    <source>
        <dbReference type="PROSITE-ProRule" id="PRU00335"/>
    </source>
</evidence>
<comment type="caution">
    <text evidence="4">The sequence shown here is derived from an EMBL/GenBank/DDBJ whole genome shotgun (WGS) entry which is preliminary data.</text>
</comment>
<name>A0ABP8JDH3_9MICO</name>
<accession>A0ABP8JDH3</accession>
<evidence type="ECO:0000259" key="3">
    <source>
        <dbReference type="PROSITE" id="PS50977"/>
    </source>
</evidence>
<dbReference type="InterPro" id="IPR001647">
    <property type="entry name" value="HTH_TetR"/>
</dbReference>
<sequence length="196" mass="22036">MKPITSDGRSARWDEHRRRRHRELLRTVRHVVAEHGADLSMEQISARSGTTKTVLYRYFGDRSGLQAAMGDWAMHTIRRSLAAAHAPEGDSRAALEAMIDAFTALAAGSPEVYRFCDSAVSGGAPARGFLTDVTDLLCVRMGLTREAEVQWAAGALGFVRSCTEQWLLDPRDRHDFTTRLTTWLWDSSRSFMEVHR</sequence>